<feature type="transmembrane region" description="Helical" evidence="10">
    <location>
        <begin position="37"/>
        <end position="56"/>
    </location>
</feature>
<dbReference type="GO" id="GO:0010945">
    <property type="term" value="F:coenzyme A diphosphatase activity"/>
    <property type="evidence" value="ECO:0007669"/>
    <property type="project" value="InterPro"/>
</dbReference>
<evidence type="ECO:0000313" key="12">
    <source>
        <dbReference type="Proteomes" id="UP000275078"/>
    </source>
</evidence>
<comment type="similarity">
    <text evidence="8">Belongs to the FIT family. Fungal FIT2B/SCS3 subfamily.</text>
</comment>
<dbReference type="EMBL" id="ML119648">
    <property type="protein sequence ID" value="RPA86815.1"/>
    <property type="molecule type" value="Genomic_DNA"/>
</dbReference>
<dbReference type="STRING" id="1160509.A0A3N4IKZ4"/>
<evidence type="ECO:0000256" key="4">
    <source>
        <dbReference type="ARBA" id="ARBA00022824"/>
    </source>
</evidence>
<comment type="catalytic activity">
    <reaction evidence="8">
        <text>(9Z)-octadecenoyl-CoA + H2O = S-(9Z-octadecenoyl)-4'-phosphopantetheine + adenosine 3',5'-bisphosphate + 2 H(+)</text>
        <dbReference type="Rhea" id="RHEA:65564"/>
        <dbReference type="ChEBI" id="CHEBI:15377"/>
        <dbReference type="ChEBI" id="CHEBI:15378"/>
        <dbReference type="ChEBI" id="CHEBI:57387"/>
        <dbReference type="ChEBI" id="CHEBI:58343"/>
        <dbReference type="ChEBI" id="CHEBI:156553"/>
    </reaction>
</comment>
<evidence type="ECO:0000256" key="8">
    <source>
        <dbReference type="HAMAP-Rule" id="MF_03231"/>
    </source>
</evidence>
<keyword evidence="12" id="KW-1185">Reference proteome</keyword>
<proteinExistence type="inferred from homology"/>
<comment type="catalytic activity">
    <reaction evidence="8">
        <text>an acyl-CoA + H2O = an acyl-4'-phosphopantetheine + adenosine 3',5'-bisphosphate + 2 H(+)</text>
        <dbReference type="Rhea" id="RHEA:50044"/>
        <dbReference type="ChEBI" id="CHEBI:15377"/>
        <dbReference type="ChEBI" id="CHEBI:15378"/>
        <dbReference type="ChEBI" id="CHEBI:58342"/>
        <dbReference type="ChEBI" id="CHEBI:58343"/>
        <dbReference type="ChEBI" id="CHEBI:132023"/>
    </reaction>
</comment>
<dbReference type="AlphaFoldDB" id="A0A3N4IKZ4"/>
<feature type="region of interest" description="Disordered" evidence="9">
    <location>
        <begin position="1"/>
        <end position="29"/>
    </location>
</feature>
<keyword evidence="3 8" id="KW-0378">Hydrolase</keyword>
<sequence>MENGNTVRRRTSSTPTPKEAAEGIDKLPGPRTNTQQLLLLSFFPATLIFGTLWCFLSPHSSDPNYFSKKSNLFNVYFVKYGWLWTTLVFGLHAARLKPSLQLQAIVRYGLATTFWIAITQWFFGPPIMDRGFTFTGGYCELVAADRENVGSRAEYIMASAACRSANGQWKGGHDLSGHVFLLCHASLFLASEIWPVVAKKVRYGGSFDITTKAVLSLVGLWWWMLLMTSIYFHTTLEKVSGIVVAYAEWYIVYVWAQRNEQLRAFLGAPEHSL</sequence>
<keyword evidence="7 8" id="KW-0472">Membrane</keyword>
<keyword evidence="8" id="KW-1208">Phospholipid metabolism</keyword>
<dbReference type="GO" id="GO:0140042">
    <property type="term" value="P:lipid droplet formation"/>
    <property type="evidence" value="ECO:0007669"/>
    <property type="project" value="UniProtKB-UniRule"/>
</dbReference>
<evidence type="ECO:0000256" key="3">
    <source>
        <dbReference type="ARBA" id="ARBA00022801"/>
    </source>
</evidence>
<gene>
    <name evidence="8" type="primary">SCS3</name>
    <name evidence="8" type="synonym">FIT2B</name>
    <name evidence="11" type="ORF">BJ508DRAFT_410993</name>
</gene>
<keyword evidence="8" id="KW-0594">Phospholipid biosynthesis</keyword>
<dbReference type="PANTHER" id="PTHR23129:SF0">
    <property type="entry name" value="ACYL-COENZYME A DIPHOSPHATASE FITM2"/>
    <property type="match status" value="1"/>
</dbReference>
<feature type="transmembrane region" description="Helical" evidence="10">
    <location>
        <begin position="105"/>
        <end position="123"/>
    </location>
</feature>
<feature type="active site" evidence="8">
    <location>
        <position position="233"/>
    </location>
</feature>
<evidence type="ECO:0000256" key="6">
    <source>
        <dbReference type="ARBA" id="ARBA00023098"/>
    </source>
</evidence>
<evidence type="ECO:0000313" key="11">
    <source>
        <dbReference type="EMBL" id="RPA86815.1"/>
    </source>
</evidence>
<evidence type="ECO:0000256" key="7">
    <source>
        <dbReference type="ARBA" id="ARBA00023136"/>
    </source>
</evidence>
<feature type="transmembrane region" description="Helical" evidence="10">
    <location>
        <begin position="179"/>
        <end position="197"/>
    </location>
</feature>
<feature type="transmembrane region" description="Helical" evidence="10">
    <location>
        <begin position="209"/>
        <end position="233"/>
    </location>
</feature>
<organism evidence="11 12">
    <name type="scientific">Ascobolus immersus RN42</name>
    <dbReference type="NCBI Taxonomy" id="1160509"/>
    <lineage>
        <taxon>Eukaryota</taxon>
        <taxon>Fungi</taxon>
        <taxon>Dikarya</taxon>
        <taxon>Ascomycota</taxon>
        <taxon>Pezizomycotina</taxon>
        <taxon>Pezizomycetes</taxon>
        <taxon>Pezizales</taxon>
        <taxon>Ascobolaceae</taxon>
        <taxon>Ascobolus</taxon>
    </lineage>
</organism>
<dbReference type="GO" id="GO:0008654">
    <property type="term" value="P:phospholipid biosynthetic process"/>
    <property type="evidence" value="ECO:0007669"/>
    <property type="project" value="UniProtKB-KW"/>
</dbReference>
<dbReference type="HAMAP" id="MF_03231">
    <property type="entry name" value="SCS3"/>
    <property type="match status" value="1"/>
</dbReference>
<comment type="function">
    <text evidence="8">Fatty acyl-coenzyme A (CoA) diphosphatase that hydrolyzes fatty acyl-CoA to yield acyl-4'-phosphopantetheine and adenosine 3',5'-bisphosphate. Preferentially hydrolyzes unsaturated long-chain acyl-CoA substrates in the endoplasmic reticulum (ER) lumen. This catalytic activity is required for maintaining ER structure and for lipid droplets (LDs) biogenesis, which are lipid storage organelles involved in maintaining lipid and energy homeostasis. May directly bind to diacylglycerol (DAGs) and triacylglycerol, which is also important for LD biogenesis. May support directional budding of nacent LDs from the ER into the cytosol by reducing DAG levels at sites of LD formation. May play a role in the regulation of cell morphology and cytoskeletal organization. Involved in phospholipid biosynthesis.</text>
</comment>
<accession>A0A3N4IKZ4</accession>
<reference evidence="11 12" key="1">
    <citation type="journal article" date="2018" name="Nat. Ecol. Evol.">
        <title>Pezizomycetes genomes reveal the molecular basis of ectomycorrhizal truffle lifestyle.</title>
        <authorList>
            <person name="Murat C."/>
            <person name="Payen T."/>
            <person name="Noel B."/>
            <person name="Kuo A."/>
            <person name="Morin E."/>
            <person name="Chen J."/>
            <person name="Kohler A."/>
            <person name="Krizsan K."/>
            <person name="Balestrini R."/>
            <person name="Da Silva C."/>
            <person name="Montanini B."/>
            <person name="Hainaut M."/>
            <person name="Levati E."/>
            <person name="Barry K.W."/>
            <person name="Belfiori B."/>
            <person name="Cichocki N."/>
            <person name="Clum A."/>
            <person name="Dockter R.B."/>
            <person name="Fauchery L."/>
            <person name="Guy J."/>
            <person name="Iotti M."/>
            <person name="Le Tacon F."/>
            <person name="Lindquist E.A."/>
            <person name="Lipzen A."/>
            <person name="Malagnac F."/>
            <person name="Mello A."/>
            <person name="Molinier V."/>
            <person name="Miyauchi S."/>
            <person name="Poulain J."/>
            <person name="Riccioni C."/>
            <person name="Rubini A."/>
            <person name="Sitrit Y."/>
            <person name="Splivallo R."/>
            <person name="Traeger S."/>
            <person name="Wang M."/>
            <person name="Zifcakova L."/>
            <person name="Wipf D."/>
            <person name="Zambonelli A."/>
            <person name="Paolocci F."/>
            <person name="Nowrousian M."/>
            <person name="Ottonello S."/>
            <person name="Baldrian P."/>
            <person name="Spatafora J.W."/>
            <person name="Henrissat B."/>
            <person name="Nagy L.G."/>
            <person name="Aury J.M."/>
            <person name="Wincker P."/>
            <person name="Grigoriev I.V."/>
            <person name="Bonfante P."/>
            <person name="Martin F.M."/>
        </authorList>
    </citation>
    <scope>NUCLEOTIDE SEQUENCE [LARGE SCALE GENOMIC DNA]</scope>
    <source>
        <strain evidence="11 12">RN42</strain>
    </source>
</reference>
<feature type="transmembrane region" description="Helical" evidence="10">
    <location>
        <begin position="239"/>
        <end position="256"/>
    </location>
</feature>
<dbReference type="OrthoDB" id="5579088at2759"/>
<evidence type="ECO:0000256" key="1">
    <source>
        <dbReference type="ARBA" id="ARBA00004477"/>
    </source>
</evidence>
<dbReference type="Proteomes" id="UP000275078">
    <property type="component" value="Unassembled WGS sequence"/>
</dbReference>
<feature type="active site" evidence="8">
    <location>
        <position position="178"/>
    </location>
</feature>
<evidence type="ECO:0000256" key="10">
    <source>
        <dbReference type="SAM" id="Phobius"/>
    </source>
</evidence>
<dbReference type="Pfam" id="PF10261">
    <property type="entry name" value="FIT"/>
    <property type="match status" value="2"/>
</dbReference>
<comment type="subcellular location">
    <subcellularLocation>
        <location evidence="1 8">Endoplasmic reticulum membrane</location>
        <topology evidence="1 8">Multi-pass membrane protein</topology>
    </subcellularLocation>
</comment>
<dbReference type="InterPro" id="IPR046400">
    <property type="entry name" value="SCS3"/>
</dbReference>
<keyword evidence="8" id="KW-0444">Lipid biosynthesis</keyword>
<evidence type="ECO:0000256" key="2">
    <source>
        <dbReference type="ARBA" id="ARBA00022692"/>
    </source>
</evidence>
<dbReference type="GO" id="GO:0005789">
    <property type="term" value="C:endoplasmic reticulum membrane"/>
    <property type="evidence" value="ECO:0007669"/>
    <property type="project" value="UniProtKB-SubCell"/>
</dbReference>
<name>A0A3N4IKZ4_ASCIM</name>
<comment type="catalytic activity">
    <reaction evidence="8">
        <text>(5Z,8Z,11Z,14Z)-eicosatetraenoyl-CoA + H2O = S-(5Z,8Z,11Z,14Z-eicosatetraenoyl)-4'-phosphopantetheine + adenosine 3',5'-bisphosphate + 2 H(+)</text>
        <dbReference type="Rhea" id="RHEA:65568"/>
        <dbReference type="ChEBI" id="CHEBI:15377"/>
        <dbReference type="ChEBI" id="CHEBI:15378"/>
        <dbReference type="ChEBI" id="CHEBI:57368"/>
        <dbReference type="ChEBI" id="CHEBI:58343"/>
        <dbReference type="ChEBI" id="CHEBI:156554"/>
    </reaction>
</comment>
<dbReference type="EC" id="3.6.1.-" evidence="8"/>
<keyword evidence="4 8" id="KW-0256">Endoplasmic reticulum</keyword>
<evidence type="ECO:0000256" key="9">
    <source>
        <dbReference type="SAM" id="MobiDB-lite"/>
    </source>
</evidence>
<protein>
    <recommendedName>
        <fullName evidence="8">Acyl-coenzyme A diphosphatase SCS3</fullName>
        <ecNumber evidence="8">3.6.1.-</ecNumber>
    </recommendedName>
    <alternativeName>
        <fullName evidence="8">FIT family protein SCS3</fullName>
    </alternativeName>
</protein>
<comment type="catalytic activity">
    <reaction evidence="8">
        <text>hexadecanoyl-CoA + H2O = S-hexadecanoyl-4'-phosphopantetheine + adenosine 3',5'-bisphosphate + 2 H(+)</text>
        <dbReference type="Rhea" id="RHEA:50032"/>
        <dbReference type="ChEBI" id="CHEBI:15377"/>
        <dbReference type="ChEBI" id="CHEBI:15378"/>
        <dbReference type="ChEBI" id="CHEBI:57379"/>
        <dbReference type="ChEBI" id="CHEBI:58343"/>
        <dbReference type="ChEBI" id="CHEBI:132018"/>
    </reaction>
</comment>
<keyword evidence="2 8" id="KW-0812">Transmembrane</keyword>
<feature type="transmembrane region" description="Helical" evidence="10">
    <location>
        <begin position="76"/>
        <end position="93"/>
    </location>
</feature>
<dbReference type="InterPro" id="IPR019388">
    <property type="entry name" value="FIT"/>
</dbReference>
<keyword evidence="5 8" id="KW-1133">Transmembrane helix</keyword>
<evidence type="ECO:0000256" key="5">
    <source>
        <dbReference type="ARBA" id="ARBA00022989"/>
    </source>
</evidence>
<dbReference type="PANTHER" id="PTHR23129">
    <property type="entry name" value="ACYL-COENZYME A DIPHOSPHATASE FITM2"/>
    <property type="match status" value="1"/>
</dbReference>
<keyword evidence="6" id="KW-0443">Lipid metabolism</keyword>